<evidence type="ECO:0000256" key="1">
    <source>
        <dbReference type="SAM" id="MobiDB-lite"/>
    </source>
</evidence>
<gene>
    <name evidence="2" type="ORF">GCM10009544_30380</name>
</gene>
<name>A0ABN1A2P5_9ACTN</name>
<feature type="compositionally biased region" description="Gly residues" evidence="1">
    <location>
        <begin position="116"/>
        <end position="128"/>
    </location>
</feature>
<dbReference type="Proteomes" id="UP001499895">
    <property type="component" value="Unassembled WGS sequence"/>
</dbReference>
<sequence>MHEFNLTGVSSMAEKKTKARRRLRSSTVILGGMGALATALTSCGSEPDKRCVDPNSYDAVKGYRVVDSTSCKSKGSGSSSGSGGGSSSGRWYYGSDKSGGFADRGTFSKSQAVDRGGFGCSGSGSGGG</sequence>
<keyword evidence="3" id="KW-1185">Reference proteome</keyword>
<organism evidence="2 3">
    <name type="scientific">Streptomyces stramineus</name>
    <dbReference type="NCBI Taxonomy" id="173861"/>
    <lineage>
        <taxon>Bacteria</taxon>
        <taxon>Bacillati</taxon>
        <taxon>Actinomycetota</taxon>
        <taxon>Actinomycetes</taxon>
        <taxon>Kitasatosporales</taxon>
        <taxon>Streptomycetaceae</taxon>
        <taxon>Streptomyces</taxon>
    </lineage>
</organism>
<dbReference type="EMBL" id="BAAAHB010000029">
    <property type="protein sequence ID" value="GAA0466034.1"/>
    <property type="molecule type" value="Genomic_DNA"/>
</dbReference>
<feature type="region of interest" description="Disordered" evidence="1">
    <location>
        <begin position="104"/>
        <end position="128"/>
    </location>
</feature>
<protein>
    <recommendedName>
        <fullName evidence="4">Lipoprotein</fullName>
    </recommendedName>
</protein>
<comment type="caution">
    <text evidence="2">The sequence shown here is derived from an EMBL/GenBank/DDBJ whole genome shotgun (WGS) entry which is preliminary data.</text>
</comment>
<evidence type="ECO:0008006" key="4">
    <source>
        <dbReference type="Google" id="ProtNLM"/>
    </source>
</evidence>
<feature type="region of interest" description="Disordered" evidence="1">
    <location>
        <begin position="68"/>
        <end position="89"/>
    </location>
</feature>
<feature type="compositionally biased region" description="Gly residues" evidence="1">
    <location>
        <begin position="78"/>
        <end position="87"/>
    </location>
</feature>
<accession>A0ABN1A2P5</accession>
<feature type="region of interest" description="Disordered" evidence="1">
    <location>
        <begin position="1"/>
        <end position="24"/>
    </location>
</feature>
<reference evidence="2 3" key="1">
    <citation type="journal article" date="2019" name="Int. J. Syst. Evol. Microbiol.">
        <title>The Global Catalogue of Microorganisms (GCM) 10K type strain sequencing project: providing services to taxonomists for standard genome sequencing and annotation.</title>
        <authorList>
            <consortium name="The Broad Institute Genomics Platform"/>
            <consortium name="The Broad Institute Genome Sequencing Center for Infectious Disease"/>
            <person name="Wu L."/>
            <person name="Ma J."/>
        </authorList>
    </citation>
    <scope>NUCLEOTIDE SEQUENCE [LARGE SCALE GENOMIC DNA]</scope>
    <source>
        <strain evidence="2 3">JCM 10649</strain>
    </source>
</reference>
<proteinExistence type="predicted"/>
<evidence type="ECO:0000313" key="2">
    <source>
        <dbReference type="EMBL" id="GAA0466034.1"/>
    </source>
</evidence>
<evidence type="ECO:0000313" key="3">
    <source>
        <dbReference type="Proteomes" id="UP001499895"/>
    </source>
</evidence>